<protein>
    <submittedName>
        <fullName evidence="1">Uncharacterized protein</fullName>
    </submittedName>
</protein>
<dbReference type="EMBL" id="BPLR01018323">
    <property type="protein sequence ID" value="GIY98665.1"/>
    <property type="molecule type" value="Genomic_DNA"/>
</dbReference>
<dbReference type="Proteomes" id="UP001054945">
    <property type="component" value="Unassembled WGS sequence"/>
</dbReference>
<accession>A0AAV4XTY7</accession>
<sequence>MVHWCGTQVIQLDGRPAIGATTSHAPSGLTRFFVVYYSGIDGALVRNAGYQLDGRPAIGATVRKRGVGLR</sequence>
<organism evidence="1 2">
    <name type="scientific">Caerostris extrusa</name>
    <name type="common">Bark spider</name>
    <name type="synonym">Caerostris bankana</name>
    <dbReference type="NCBI Taxonomy" id="172846"/>
    <lineage>
        <taxon>Eukaryota</taxon>
        <taxon>Metazoa</taxon>
        <taxon>Ecdysozoa</taxon>
        <taxon>Arthropoda</taxon>
        <taxon>Chelicerata</taxon>
        <taxon>Arachnida</taxon>
        <taxon>Araneae</taxon>
        <taxon>Araneomorphae</taxon>
        <taxon>Entelegynae</taxon>
        <taxon>Araneoidea</taxon>
        <taxon>Araneidae</taxon>
        <taxon>Caerostris</taxon>
    </lineage>
</organism>
<evidence type="ECO:0000313" key="2">
    <source>
        <dbReference type="Proteomes" id="UP001054945"/>
    </source>
</evidence>
<gene>
    <name evidence="1" type="ORF">CEXT_425721</name>
</gene>
<reference evidence="1 2" key="1">
    <citation type="submission" date="2021-06" db="EMBL/GenBank/DDBJ databases">
        <title>Caerostris extrusa draft genome.</title>
        <authorList>
            <person name="Kono N."/>
            <person name="Arakawa K."/>
        </authorList>
    </citation>
    <scope>NUCLEOTIDE SEQUENCE [LARGE SCALE GENOMIC DNA]</scope>
</reference>
<dbReference type="AlphaFoldDB" id="A0AAV4XTY7"/>
<evidence type="ECO:0000313" key="1">
    <source>
        <dbReference type="EMBL" id="GIY98665.1"/>
    </source>
</evidence>
<comment type="caution">
    <text evidence="1">The sequence shown here is derived from an EMBL/GenBank/DDBJ whole genome shotgun (WGS) entry which is preliminary data.</text>
</comment>
<keyword evidence="2" id="KW-1185">Reference proteome</keyword>
<name>A0AAV4XTY7_CAEEX</name>
<proteinExistence type="predicted"/>